<dbReference type="EMBL" id="JALHLF010000089">
    <property type="protein sequence ID" value="MCJ2184289.1"/>
    <property type="molecule type" value="Genomic_DNA"/>
</dbReference>
<keyword evidence="10" id="KW-1185">Reference proteome</keyword>
<evidence type="ECO:0000256" key="5">
    <source>
        <dbReference type="ARBA" id="ARBA00023136"/>
    </source>
</evidence>
<accession>A0ABT0BHU0</accession>
<feature type="transmembrane region" description="Helical" evidence="7">
    <location>
        <begin position="127"/>
        <end position="145"/>
    </location>
</feature>
<evidence type="ECO:0000256" key="6">
    <source>
        <dbReference type="SAM" id="MobiDB-lite"/>
    </source>
</evidence>
<keyword evidence="3 7" id="KW-0812">Transmembrane</keyword>
<feature type="transmembrane region" description="Helical" evidence="7">
    <location>
        <begin position="390"/>
        <end position="413"/>
    </location>
</feature>
<name>A0ABT0BHU0_9SPHN</name>
<dbReference type="PANTHER" id="PTHR23505">
    <property type="entry name" value="SPINSTER"/>
    <property type="match status" value="1"/>
</dbReference>
<feature type="region of interest" description="Disordered" evidence="6">
    <location>
        <begin position="1"/>
        <end position="27"/>
    </location>
</feature>
<comment type="subcellular location">
    <subcellularLocation>
        <location evidence="1">Membrane</location>
        <topology evidence="1">Multi-pass membrane protein</topology>
    </subcellularLocation>
</comment>
<reference evidence="9" key="1">
    <citation type="submission" date="2022-03" db="EMBL/GenBank/DDBJ databases">
        <title>Identification of a novel bacterium isolated from mangrove sediments.</title>
        <authorList>
            <person name="Pan X."/>
        </authorList>
    </citation>
    <scope>NUCLEOTIDE SEQUENCE</scope>
    <source>
        <strain evidence="9">B1949</strain>
    </source>
</reference>
<keyword evidence="5 7" id="KW-0472">Membrane</keyword>
<feature type="transmembrane region" description="Helical" evidence="7">
    <location>
        <begin position="32"/>
        <end position="53"/>
    </location>
</feature>
<feature type="transmembrane region" description="Helical" evidence="7">
    <location>
        <begin position="73"/>
        <end position="94"/>
    </location>
</feature>
<feature type="domain" description="Major facilitator superfamily (MFS) profile" evidence="8">
    <location>
        <begin position="35"/>
        <end position="451"/>
    </location>
</feature>
<feature type="transmembrane region" description="Helical" evidence="7">
    <location>
        <begin position="332"/>
        <end position="350"/>
    </location>
</feature>
<feature type="transmembrane region" description="Helical" evidence="7">
    <location>
        <begin position="299"/>
        <end position="320"/>
    </location>
</feature>
<dbReference type="Gene3D" id="1.20.1250.20">
    <property type="entry name" value="MFS general substrate transporter like domains"/>
    <property type="match status" value="1"/>
</dbReference>
<dbReference type="PANTHER" id="PTHR23505:SF79">
    <property type="entry name" value="PROTEIN SPINSTER"/>
    <property type="match status" value="1"/>
</dbReference>
<evidence type="ECO:0000313" key="9">
    <source>
        <dbReference type="EMBL" id="MCJ2184289.1"/>
    </source>
</evidence>
<feature type="transmembrane region" description="Helical" evidence="7">
    <location>
        <begin position="157"/>
        <end position="183"/>
    </location>
</feature>
<dbReference type="InterPro" id="IPR011701">
    <property type="entry name" value="MFS"/>
</dbReference>
<evidence type="ECO:0000313" key="10">
    <source>
        <dbReference type="Proteomes" id="UP001162881"/>
    </source>
</evidence>
<evidence type="ECO:0000256" key="1">
    <source>
        <dbReference type="ARBA" id="ARBA00004141"/>
    </source>
</evidence>
<dbReference type="InterPro" id="IPR020846">
    <property type="entry name" value="MFS_dom"/>
</dbReference>
<evidence type="ECO:0000256" key="7">
    <source>
        <dbReference type="SAM" id="Phobius"/>
    </source>
</evidence>
<proteinExistence type="predicted"/>
<feature type="transmembrane region" description="Helical" evidence="7">
    <location>
        <begin position="257"/>
        <end position="279"/>
    </location>
</feature>
<keyword evidence="4 7" id="KW-1133">Transmembrane helix</keyword>
<evidence type="ECO:0000256" key="4">
    <source>
        <dbReference type="ARBA" id="ARBA00022989"/>
    </source>
</evidence>
<evidence type="ECO:0000256" key="2">
    <source>
        <dbReference type="ARBA" id="ARBA00022448"/>
    </source>
</evidence>
<evidence type="ECO:0000259" key="8">
    <source>
        <dbReference type="PROSITE" id="PS50850"/>
    </source>
</evidence>
<dbReference type="PROSITE" id="PS50850">
    <property type="entry name" value="MFS"/>
    <property type="match status" value="1"/>
</dbReference>
<sequence length="461" mass="47809">MDTAMPANPTGARPAQPATRESEQAWPPPRQAWTAALLLMLAYTLAFVDRQALALLVQPIKEDLGASDTAMSLLYGLSFTIFYVLVGVPVAWLADRSNRRNIIAVSIFVWSLATATCGLVRSYSGLFAARIAVGTGEGGLSPAAYSMLADCFPKGRLALAMGIYNMGVYFGGAGALILGGLIAAHVPPGSEIVVPVLGTMKGWHIIFLLLGLPGALLSLAMLAVREPRRRGAVSGAGAAQHASLGAIARHLGGHARAYFGIIVGFSLMIFVGNGTGAWIPAFLERSYGMSISQIGASYGWMVFFCGTSGALSGGFVASWLQRRGLENGNLMAAVIGFSVLIPLTVGFPLMPSATLALAGIGAMNFFAGFNFGGGLAALQDLTPNAMRAQVSVLYMLSINLIGSTLGPTAVAMVTDYVLGDPSRVGESIALVCAVASPLALVLLLVGMAGLRAARLREASLA</sequence>
<dbReference type="InterPro" id="IPR036259">
    <property type="entry name" value="MFS_trans_sf"/>
</dbReference>
<evidence type="ECO:0000256" key="3">
    <source>
        <dbReference type="ARBA" id="ARBA00022692"/>
    </source>
</evidence>
<dbReference type="RefSeq" id="WP_244022976.1">
    <property type="nucleotide sequence ID" value="NZ_JALHLF010000089.1"/>
</dbReference>
<feature type="transmembrane region" description="Helical" evidence="7">
    <location>
        <begin position="428"/>
        <end position="450"/>
    </location>
</feature>
<dbReference type="Pfam" id="PF07690">
    <property type="entry name" value="MFS_1"/>
    <property type="match status" value="1"/>
</dbReference>
<dbReference type="Proteomes" id="UP001162881">
    <property type="component" value="Unassembled WGS sequence"/>
</dbReference>
<organism evidence="9 10">
    <name type="scientific">Novosphingobium organovorum</name>
    <dbReference type="NCBI Taxonomy" id="2930092"/>
    <lineage>
        <taxon>Bacteria</taxon>
        <taxon>Pseudomonadati</taxon>
        <taxon>Pseudomonadota</taxon>
        <taxon>Alphaproteobacteria</taxon>
        <taxon>Sphingomonadales</taxon>
        <taxon>Sphingomonadaceae</taxon>
        <taxon>Novosphingobium</taxon>
    </lineage>
</organism>
<feature type="transmembrane region" description="Helical" evidence="7">
    <location>
        <begin position="203"/>
        <end position="224"/>
    </location>
</feature>
<dbReference type="SUPFAM" id="SSF103473">
    <property type="entry name" value="MFS general substrate transporter"/>
    <property type="match status" value="1"/>
</dbReference>
<dbReference type="InterPro" id="IPR044770">
    <property type="entry name" value="MFS_spinster-like"/>
</dbReference>
<feature type="transmembrane region" description="Helical" evidence="7">
    <location>
        <begin position="101"/>
        <end position="121"/>
    </location>
</feature>
<comment type="caution">
    <text evidence="9">The sequence shown here is derived from an EMBL/GenBank/DDBJ whole genome shotgun (WGS) entry which is preliminary data.</text>
</comment>
<feature type="transmembrane region" description="Helical" evidence="7">
    <location>
        <begin position="356"/>
        <end position="378"/>
    </location>
</feature>
<protein>
    <submittedName>
        <fullName evidence="9">MFS transporter</fullName>
    </submittedName>
</protein>
<keyword evidence="2" id="KW-0813">Transport</keyword>
<gene>
    <name evidence="9" type="ORF">MTR62_16555</name>
</gene>